<comment type="similarity">
    <text evidence="1">Belongs to the short-chain dehydrogenases/reductases (SDR) family.</text>
</comment>
<dbReference type="PRINTS" id="PR00081">
    <property type="entry name" value="GDHRDH"/>
</dbReference>
<dbReference type="AlphaFoldDB" id="A0A1H6G5F1"/>
<dbReference type="SUPFAM" id="SSF51735">
    <property type="entry name" value="NAD(P)-binding Rossmann-fold domains"/>
    <property type="match status" value="1"/>
</dbReference>
<protein>
    <submittedName>
        <fullName evidence="3">NAD(P)-dependent dehydrogenase, short-chain alcohol dehydrogenase family</fullName>
    </submittedName>
</protein>
<proteinExistence type="inferred from homology"/>
<dbReference type="OrthoDB" id="7442at2157"/>
<accession>A0A1H6G5F1</accession>
<dbReference type="PROSITE" id="PS00061">
    <property type="entry name" value="ADH_SHORT"/>
    <property type="match status" value="1"/>
</dbReference>
<dbReference type="Proteomes" id="UP000199112">
    <property type="component" value="Unassembled WGS sequence"/>
</dbReference>
<dbReference type="Gene3D" id="3.40.50.720">
    <property type="entry name" value="NAD(P)-binding Rossmann-like Domain"/>
    <property type="match status" value="1"/>
</dbReference>
<dbReference type="InterPro" id="IPR050259">
    <property type="entry name" value="SDR"/>
</dbReference>
<evidence type="ECO:0000256" key="1">
    <source>
        <dbReference type="ARBA" id="ARBA00006484"/>
    </source>
</evidence>
<keyword evidence="4" id="KW-1185">Reference proteome</keyword>
<dbReference type="Pfam" id="PF13561">
    <property type="entry name" value="adh_short_C2"/>
    <property type="match status" value="1"/>
</dbReference>
<gene>
    <name evidence="3" type="ORF">SAMN04487967_3420</name>
</gene>
<dbReference type="CDD" id="cd05233">
    <property type="entry name" value="SDR_c"/>
    <property type="match status" value="1"/>
</dbReference>
<evidence type="ECO:0000313" key="3">
    <source>
        <dbReference type="EMBL" id="SEH17850.1"/>
    </source>
</evidence>
<dbReference type="FunFam" id="3.40.50.720:FF:000084">
    <property type="entry name" value="Short-chain dehydrogenase reductase"/>
    <property type="match status" value="1"/>
</dbReference>
<dbReference type="InterPro" id="IPR057326">
    <property type="entry name" value="KR_dom"/>
</dbReference>
<feature type="domain" description="Ketoreductase" evidence="2">
    <location>
        <begin position="5"/>
        <end position="183"/>
    </location>
</feature>
<dbReference type="SMART" id="SM00822">
    <property type="entry name" value="PKS_KR"/>
    <property type="match status" value="1"/>
</dbReference>
<dbReference type="GO" id="GO:0032787">
    <property type="term" value="P:monocarboxylic acid metabolic process"/>
    <property type="evidence" value="ECO:0007669"/>
    <property type="project" value="UniProtKB-ARBA"/>
</dbReference>
<name>A0A1H6G5F1_9EURY</name>
<reference evidence="4" key="1">
    <citation type="submission" date="2016-10" db="EMBL/GenBank/DDBJ databases">
        <authorList>
            <person name="Varghese N."/>
            <person name="Submissions S."/>
        </authorList>
    </citation>
    <scope>NUCLEOTIDE SEQUENCE [LARGE SCALE GENOMIC DNA]</scope>
    <source>
        <strain evidence="4">CGMCC 1.8981</strain>
    </source>
</reference>
<dbReference type="InterPro" id="IPR002347">
    <property type="entry name" value="SDR_fam"/>
</dbReference>
<dbReference type="InterPro" id="IPR020904">
    <property type="entry name" value="Sc_DH/Rdtase_CS"/>
</dbReference>
<dbReference type="EMBL" id="FNWL01000005">
    <property type="protein sequence ID" value="SEH17850.1"/>
    <property type="molecule type" value="Genomic_DNA"/>
</dbReference>
<organism evidence="3 4">
    <name type="scientific">Natronorubrum sediminis</name>
    <dbReference type="NCBI Taxonomy" id="640943"/>
    <lineage>
        <taxon>Archaea</taxon>
        <taxon>Methanobacteriati</taxon>
        <taxon>Methanobacteriota</taxon>
        <taxon>Stenosarchaea group</taxon>
        <taxon>Halobacteria</taxon>
        <taxon>Halobacteriales</taxon>
        <taxon>Natrialbaceae</taxon>
        <taxon>Natronorubrum</taxon>
    </lineage>
</organism>
<dbReference type="RefSeq" id="WP_090508167.1">
    <property type="nucleotide sequence ID" value="NZ_FNWL01000005.1"/>
</dbReference>
<evidence type="ECO:0000259" key="2">
    <source>
        <dbReference type="SMART" id="SM00822"/>
    </source>
</evidence>
<dbReference type="PRINTS" id="PR00080">
    <property type="entry name" value="SDRFAMILY"/>
</dbReference>
<dbReference type="PANTHER" id="PTHR42879:SF2">
    <property type="entry name" value="3-OXOACYL-[ACYL-CARRIER-PROTEIN] REDUCTASE FABG"/>
    <property type="match status" value="1"/>
</dbReference>
<dbReference type="InterPro" id="IPR036291">
    <property type="entry name" value="NAD(P)-bd_dom_sf"/>
</dbReference>
<evidence type="ECO:0000313" key="4">
    <source>
        <dbReference type="Proteomes" id="UP000199112"/>
    </source>
</evidence>
<dbReference type="PANTHER" id="PTHR42879">
    <property type="entry name" value="3-OXOACYL-(ACYL-CARRIER-PROTEIN) REDUCTASE"/>
    <property type="match status" value="1"/>
</dbReference>
<sequence length="257" mass="27133">MHEGRTIIVTGSSGGIGREIALRLLDEGANVVLAARSDGIEETATLADADDRALPYRTDVTDETAVESVIDKTITAFGGLDGVVNNAGIAGPTAPVTEIDASDWNRTMAVNAMGPFFVAKHATPHLVESERASIVNISSISGKRPLENRTPYTASKMAVIGLTRTLAFELGDDDVTVNAVCPGPTAGPRIERVIENQAEQRGLSYEEAKRAVFADDAALGELVDPEDVAEAVSFLLGPNARQITAQDINVDGGTVWY</sequence>